<evidence type="ECO:0000256" key="7">
    <source>
        <dbReference type="SAM" id="Phobius"/>
    </source>
</evidence>
<organism evidence="9 10">
    <name type="scientific">Candidatus Kerfeldbacteria bacterium CG08_land_8_20_14_0_20_40_16</name>
    <dbReference type="NCBI Taxonomy" id="2014244"/>
    <lineage>
        <taxon>Bacteria</taxon>
        <taxon>Candidatus Kerfeldiibacteriota</taxon>
    </lineage>
</organism>
<comment type="caution">
    <text evidence="9">The sequence shown here is derived from an EMBL/GenBank/DDBJ whole genome shotgun (WGS) entry which is preliminary data.</text>
</comment>
<dbReference type="SUPFAM" id="SSF52833">
    <property type="entry name" value="Thioredoxin-like"/>
    <property type="match status" value="1"/>
</dbReference>
<dbReference type="Proteomes" id="UP000231542">
    <property type="component" value="Unassembled WGS sequence"/>
</dbReference>
<evidence type="ECO:0000256" key="2">
    <source>
        <dbReference type="ARBA" id="ARBA00022729"/>
    </source>
</evidence>
<dbReference type="InterPro" id="IPR036249">
    <property type="entry name" value="Thioredoxin-like_sf"/>
</dbReference>
<keyword evidence="7" id="KW-0812">Transmembrane</keyword>
<keyword evidence="4" id="KW-1015">Disulfide bond</keyword>
<feature type="region of interest" description="Disordered" evidence="6">
    <location>
        <begin position="1"/>
        <end position="21"/>
    </location>
</feature>
<keyword evidence="2" id="KW-0732">Signal</keyword>
<evidence type="ECO:0000256" key="3">
    <source>
        <dbReference type="ARBA" id="ARBA00023002"/>
    </source>
</evidence>
<evidence type="ECO:0000256" key="5">
    <source>
        <dbReference type="ARBA" id="ARBA00023284"/>
    </source>
</evidence>
<feature type="domain" description="Thioredoxin" evidence="8">
    <location>
        <begin position="41"/>
        <end position="239"/>
    </location>
</feature>
<accession>A0A2H0YY36</accession>
<dbReference type="PANTHER" id="PTHR13887:SF14">
    <property type="entry name" value="DISULFIDE BOND FORMATION PROTEIN D"/>
    <property type="match status" value="1"/>
</dbReference>
<protein>
    <recommendedName>
        <fullName evidence="8">Thioredoxin domain-containing protein</fullName>
    </recommendedName>
</protein>
<evidence type="ECO:0000313" key="9">
    <source>
        <dbReference type="EMBL" id="PIS42652.1"/>
    </source>
</evidence>
<dbReference type="PROSITE" id="PS51352">
    <property type="entry name" value="THIOREDOXIN_2"/>
    <property type="match status" value="1"/>
</dbReference>
<evidence type="ECO:0000313" key="10">
    <source>
        <dbReference type="Proteomes" id="UP000231542"/>
    </source>
</evidence>
<dbReference type="EMBL" id="PEXU01000030">
    <property type="protein sequence ID" value="PIS42652.1"/>
    <property type="molecule type" value="Genomic_DNA"/>
</dbReference>
<evidence type="ECO:0000256" key="6">
    <source>
        <dbReference type="SAM" id="MobiDB-lite"/>
    </source>
</evidence>
<sequence length="240" mass="27337">MNLQEVLKQSSNLAGSSPTPHRKKWFSKWWVILIFVILFILLVLAVALSFAVYDEIKNMDKPTGIDLTNQPIVPVSADDDPSRGPEDAKVIIIAFEDFECSYCEESYPVIKELLLTYKNQIRFVFRDFPALENSQKVHEAAECTDDQGRFWAMYDKIFENQDNLTVLDLKNYAEEIGLDAVSFADCLDSGKYEKEVQKDLTDGFVAGVSGTPTWFINGRKFAGAIPLETFKQIIDHYLKE</sequence>
<dbReference type="InterPro" id="IPR012336">
    <property type="entry name" value="Thioredoxin-like_fold"/>
</dbReference>
<keyword evidence="3" id="KW-0560">Oxidoreductase</keyword>
<evidence type="ECO:0000259" key="8">
    <source>
        <dbReference type="PROSITE" id="PS51352"/>
    </source>
</evidence>
<keyword evidence="7" id="KW-0472">Membrane</keyword>
<reference evidence="9 10" key="1">
    <citation type="submission" date="2017-09" db="EMBL/GenBank/DDBJ databases">
        <title>Depth-based differentiation of microbial function through sediment-hosted aquifers and enrichment of novel symbionts in the deep terrestrial subsurface.</title>
        <authorList>
            <person name="Probst A.J."/>
            <person name="Ladd B."/>
            <person name="Jarett J.K."/>
            <person name="Geller-Mcgrath D.E."/>
            <person name="Sieber C.M."/>
            <person name="Emerson J.B."/>
            <person name="Anantharaman K."/>
            <person name="Thomas B.C."/>
            <person name="Malmstrom R."/>
            <person name="Stieglmeier M."/>
            <person name="Klingl A."/>
            <person name="Woyke T."/>
            <person name="Ryan C.M."/>
            <person name="Banfield J.F."/>
        </authorList>
    </citation>
    <scope>NUCLEOTIDE SEQUENCE [LARGE SCALE GENOMIC DNA]</scope>
    <source>
        <strain evidence="9">CG08_land_8_20_14_0_20_40_16</strain>
    </source>
</reference>
<dbReference type="AlphaFoldDB" id="A0A2H0YY36"/>
<keyword evidence="5" id="KW-0676">Redox-active center</keyword>
<dbReference type="GO" id="GO:0016491">
    <property type="term" value="F:oxidoreductase activity"/>
    <property type="evidence" value="ECO:0007669"/>
    <property type="project" value="UniProtKB-KW"/>
</dbReference>
<keyword evidence="7" id="KW-1133">Transmembrane helix</keyword>
<dbReference type="Gene3D" id="3.40.30.10">
    <property type="entry name" value="Glutaredoxin"/>
    <property type="match status" value="1"/>
</dbReference>
<evidence type="ECO:0000256" key="4">
    <source>
        <dbReference type="ARBA" id="ARBA00023157"/>
    </source>
</evidence>
<dbReference type="InterPro" id="IPR013766">
    <property type="entry name" value="Thioredoxin_domain"/>
</dbReference>
<feature type="compositionally biased region" description="Polar residues" evidence="6">
    <location>
        <begin position="1"/>
        <end position="19"/>
    </location>
</feature>
<dbReference type="PANTHER" id="PTHR13887">
    <property type="entry name" value="GLUTATHIONE S-TRANSFERASE KAPPA"/>
    <property type="match status" value="1"/>
</dbReference>
<dbReference type="Pfam" id="PF13462">
    <property type="entry name" value="Thioredoxin_4"/>
    <property type="match status" value="1"/>
</dbReference>
<comment type="similarity">
    <text evidence="1">Belongs to the thioredoxin family. DsbA subfamily.</text>
</comment>
<feature type="transmembrane region" description="Helical" evidence="7">
    <location>
        <begin position="29"/>
        <end position="53"/>
    </location>
</feature>
<name>A0A2H0YY36_9BACT</name>
<proteinExistence type="inferred from homology"/>
<gene>
    <name evidence="9" type="ORF">COT24_02540</name>
</gene>
<evidence type="ECO:0000256" key="1">
    <source>
        <dbReference type="ARBA" id="ARBA00005791"/>
    </source>
</evidence>